<evidence type="ECO:0000313" key="1">
    <source>
        <dbReference type="EMBL" id="RIV20503.1"/>
    </source>
</evidence>
<gene>
    <name evidence="1" type="ORF">DYU11_20885</name>
</gene>
<reference evidence="1 2" key="1">
    <citation type="submission" date="2018-08" db="EMBL/GenBank/DDBJ databases">
        <title>Fibrisoma montanum sp. nov., isolated from Danxia mountain soil.</title>
        <authorList>
            <person name="Huang Y."/>
        </authorList>
    </citation>
    <scope>NUCLEOTIDE SEQUENCE [LARGE SCALE GENOMIC DNA]</scope>
    <source>
        <strain evidence="1 2">HYT19</strain>
    </source>
</reference>
<dbReference type="AlphaFoldDB" id="A0A418M4B3"/>
<protein>
    <submittedName>
        <fullName evidence="1">Uncharacterized protein</fullName>
    </submittedName>
</protein>
<keyword evidence="2" id="KW-1185">Reference proteome</keyword>
<organism evidence="1 2">
    <name type="scientific">Fibrisoma montanum</name>
    <dbReference type="NCBI Taxonomy" id="2305895"/>
    <lineage>
        <taxon>Bacteria</taxon>
        <taxon>Pseudomonadati</taxon>
        <taxon>Bacteroidota</taxon>
        <taxon>Cytophagia</taxon>
        <taxon>Cytophagales</taxon>
        <taxon>Spirosomataceae</taxon>
        <taxon>Fibrisoma</taxon>
    </lineage>
</organism>
<name>A0A418M4B3_9BACT</name>
<dbReference type="EMBL" id="QXED01000006">
    <property type="protein sequence ID" value="RIV20503.1"/>
    <property type="molecule type" value="Genomic_DNA"/>
</dbReference>
<sequence length="147" mass="16447">MFNTLNITRMEKHIVIVIEKGADDTELGATMEAPGFFYATVGANEEEITNNMRMLLADFLKHEGKDMAEWQGVTAEQVTFNFEYDVAVLFEVFDAIKINSIAKLAGINQALMRQYASGVKNPSKQQAKKIEAAIRQLGERLMQITVA</sequence>
<accession>A0A418M4B3</accession>
<dbReference type="Proteomes" id="UP000283523">
    <property type="component" value="Unassembled WGS sequence"/>
</dbReference>
<evidence type="ECO:0000313" key="2">
    <source>
        <dbReference type="Proteomes" id="UP000283523"/>
    </source>
</evidence>
<proteinExistence type="predicted"/>
<comment type="caution">
    <text evidence="1">The sequence shown here is derived from an EMBL/GenBank/DDBJ whole genome shotgun (WGS) entry which is preliminary data.</text>
</comment>